<reference evidence="4 5" key="1">
    <citation type="submission" date="2019-07" db="EMBL/GenBank/DDBJ databases">
        <title>Genomics analysis of Aphanomyces spp. identifies a new class of oomycete effector associated with host adaptation.</title>
        <authorList>
            <person name="Gaulin E."/>
        </authorList>
    </citation>
    <scope>NUCLEOTIDE SEQUENCE [LARGE SCALE GENOMIC DNA]</scope>
    <source>
        <strain evidence="4 5">ATCC 201684</strain>
    </source>
</reference>
<dbReference type="SUPFAM" id="SSF57756">
    <property type="entry name" value="Retrovirus zinc finger-like domains"/>
    <property type="match status" value="1"/>
</dbReference>
<dbReference type="InterPro" id="IPR001878">
    <property type="entry name" value="Znf_CCHC"/>
</dbReference>
<feature type="compositionally biased region" description="Basic residues" evidence="2">
    <location>
        <begin position="141"/>
        <end position="154"/>
    </location>
</feature>
<sequence>MEVYHSLKWDHRKTHLEQFITTFKDITRRLEGAGVRDNDSMRTTKLLGLMPKELREITHQVMNGPPSEINVTSASIKLLAEYKYLQRQGSLLMSGKTRKIAADAALNAEEVGSRRDKSQDHCHKCGKIGNWARECRSDHNVKHRRDGGRGRGQRGGRGSHGGRGKNDAIDGDANANLAHGPEDFCFSLTEVDAETGASGSQGGRHIVLDSGASCHLTGDLRHLHEPTPCSRTVITASSHRMDVKIKGKMKLPSPSGGNIVLEGILSYSSFRHTLVSIPKITVDHPNMAVTFEQRKCIVMNKANPNQSLLVGQYDETSKLFLADTMPIEAAQEVSMAVMHGVGDSMEPTHNEIVLGVGPAAPKAAHARMSLAELTRLWHFRMGHLPVPTMAGASSRMMDCQTQWIHDSACVQAAPKPSWLKNRGPSSQPGSENWANSSTAT</sequence>
<dbReference type="PROSITE" id="PS50158">
    <property type="entry name" value="ZF_CCHC"/>
    <property type="match status" value="1"/>
</dbReference>
<feature type="domain" description="CCHC-type" evidence="3">
    <location>
        <begin position="122"/>
        <end position="137"/>
    </location>
</feature>
<keyword evidence="1" id="KW-0479">Metal-binding</keyword>
<dbReference type="Proteomes" id="UP000481153">
    <property type="component" value="Unassembled WGS sequence"/>
</dbReference>
<dbReference type="AlphaFoldDB" id="A0A6G0WB51"/>
<feature type="compositionally biased region" description="Polar residues" evidence="2">
    <location>
        <begin position="423"/>
        <end position="440"/>
    </location>
</feature>
<proteinExistence type="predicted"/>
<dbReference type="Pfam" id="PF22936">
    <property type="entry name" value="Pol_BBD"/>
    <property type="match status" value="1"/>
</dbReference>
<evidence type="ECO:0000259" key="3">
    <source>
        <dbReference type="PROSITE" id="PS50158"/>
    </source>
</evidence>
<accession>A0A6G0WB51</accession>
<dbReference type="InterPro" id="IPR036875">
    <property type="entry name" value="Znf_CCHC_sf"/>
</dbReference>
<dbReference type="GO" id="GO:0003676">
    <property type="term" value="F:nucleic acid binding"/>
    <property type="evidence" value="ECO:0007669"/>
    <property type="project" value="InterPro"/>
</dbReference>
<name>A0A6G0WB51_9STRA</name>
<keyword evidence="5" id="KW-1185">Reference proteome</keyword>
<protein>
    <recommendedName>
        <fullName evidence="3">CCHC-type domain-containing protein</fullName>
    </recommendedName>
</protein>
<comment type="caution">
    <text evidence="4">The sequence shown here is derived from an EMBL/GenBank/DDBJ whole genome shotgun (WGS) entry which is preliminary data.</text>
</comment>
<evidence type="ECO:0000313" key="5">
    <source>
        <dbReference type="Proteomes" id="UP000481153"/>
    </source>
</evidence>
<organism evidence="4 5">
    <name type="scientific">Aphanomyces euteiches</name>
    <dbReference type="NCBI Taxonomy" id="100861"/>
    <lineage>
        <taxon>Eukaryota</taxon>
        <taxon>Sar</taxon>
        <taxon>Stramenopiles</taxon>
        <taxon>Oomycota</taxon>
        <taxon>Saprolegniomycetes</taxon>
        <taxon>Saprolegniales</taxon>
        <taxon>Verrucalvaceae</taxon>
        <taxon>Aphanomyces</taxon>
    </lineage>
</organism>
<keyword evidence="1" id="KW-0863">Zinc-finger</keyword>
<evidence type="ECO:0000313" key="4">
    <source>
        <dbReference type="EMBL" id="KAF0724132.1"/>
    </source>
</evidence>
<keyword evidence="1" id="KW-0862">Zinc</keyword>
<dbReference type="EMBL" id="VJMJ01000281">
    <property type="protein sequence ID" value="KAF0724132.1"/>
    <property type="molecule type" value="Genomic_DNA"/>
</dbReference>
<dbReference type="GO" id="GO:0008270">
    <property type="term" value="F:zinc ion binding"/>
    <property type="evidence" value="ECO:0007669"/>
    <property type="project" value="UniProtKB-KW"/>
</dbReference>
<dbReference type="InterPro" id="IPR054722">
    <property type="entry name" value="PolX-like_BBD"/>
</dbReference>
<dbReference type="VEuPathDB" id="FungiDB:AeMF1_000456"/>
<evidence type="ECO:0000256" key="1">
    <source>
        <dbReference type="PROSITE-ProRule" id="PRU00047"/>
    </source>
</evidence>
<feature type="region of interest" description="Disordered" evidence="2">
    <location>
        <begin position="139"/>
        <end position="173"/>
    </location>
</feature>
<gene>
    <name evidence="4" type="ORF">Ae201684_017141</name>
</gene>
<evidence type="ECO:0000256" key="2">
    <source>
        <dbReference type="SAM" id="MobiDB-lite"/>
    </source>
</evidence>
<feature type="region of interest" description="Disordered" evidence="2">
    <location>
        <begin position="415"/>
        <end position="440"/>
    </location>
</feature>